<evidence type="ECO:0000313" key="2">
    <source>
        <dbReference type="EMBL" id="KNZ52453.1"/>
    </source>
</evidence>
<comment type="caution">
    <text evidence="2">The sequence shown here is derived from an EMBL/GenBank/DDBJ whole genome shotgun (WGS) entry which is preliminary data.</text>
</comment>
<name>A0A0L6UVA5_9BASI</name>
<dbReference type="EMBL" id="LAVV01008579">
    <property type="protein sequence ID" value="KNZ52453.1"/>
    <property type="molecule type" value="Genomic_DNA"/>
</dbReference>
<dbReference type="VEuPathDB" id="FungiDB:VP01_356g6"/>
<dbReference type="OrthoDB" id="2500683at2759"/>
<accession>A0A0L6UVA5</accession>
<feature type="region of interest" description="Disordered" evidence="1">
    <location>
        <begin position="1"/>
        <end position="35"/>
    </location>
</feature>
<sequence length="167" mass="18706">MTHQTDNNNKTIETGTGGHSTNQAQPERKTGPVNDWNAIRQSWLQPPKIEIPPTCPTTFSTDQASSTSSALQLPPAKRAVMRYGKLDQMLAEYDESSRLGHRNPKPMLRVIDFADRLTNQALGHPAPIPLSQAVPILYRSWFHDGTIPESFQFHLGKMKDADDTEQE</sequence>
<proteinExistence type="predicted"/>
<reference evidence="2 3" key="1">
    <citation type="submission" date="2015-08" db="EMBL/GenBank/DDBJ databases">
        <title>Next Generation Sequencing and Analysis of the Genome of Puccinia sorghi L Schw, the Causal Agent of Maize Common Rust.</title>
        <authorList>
            <person name="Rochi L."/>
            <person name="Burguener G."/>
            <person name="Darino M."/>
            <person name="Turjanski A."/>
            <person name="Kreff E."/>
            <person name="Dieguez M.J."/>
            <person name="Sacco F."/>
        </authorList>
    </citation>
    <scope>NUCLEOTIDE SEQUENCE [LARGE SCALE GENOMIC DNA]</scope>
    <source>
        <strain evidence="2 3">RO10H11247</strain>
    </source>
</reference>
<gene>
    <name evidence="2" type="ORF">VP01_356g6</name>
</gene>
<protein>
    <submittedName>
        <fullName evidence="2">Uncharacterized protein</fullName>
    </submittedName>
</protein>
<feature type="compositionally biased region" description="Polar residues" evidence="1">
    <location>
        <begin position="1"/>
        <end position="25"/>
    </location>
</feature>
<organism evidence="2 3">
    <name type="scientific">Puccinia sorghi</name>
    <dbReference type="NCBI Taxonomy" id="27349"/>
    <lineage>
        <taxon>Eukaryota</taxon>
        <taxon>Fungi</taxon>
        <taxon>Dikarya</taxon>
        <taxon>Basidiomycota</taxon>
        <taxon>Pucciniomycotina</taxon>
        <taxon>Pucciniomycetes</taxon>
        <taxon>Pucciniales</taxon>
        <taxon>Pucciniaceae</taxon>
        <taxon>Puccinia</taxon>
    </lineage>
</organism>
<keyword evidence="3" id="KW-1185">Reference proteome</keyword>
<dbReference type="Proteomes" id="UP000037035">
    <property type="component" value="Unassembled WGS sequence"/>
</dbReference>
<dbReference type="AlphaFoldDB" id="A0A0L6UVA5"/>
<evidence type="ECO:0000313" key="3">
    <source>
        <dbReference type="Proteomes" id="UP000037035"/>
    </source>
</evidence>
<evidence type="ECO:0000256" key="1">
    <source>
        <dbReference type="SAM" id="MobiDB-lite"/>
    </source>
</evidence>